<sequence length="34" mass="4136">MASFLPFFLCILIFKFLKGQQQPFLLFTIYYIMI</sequence>
<gene>
    <name evidence="1" type="ordered locus">Closa_0084</name>
</gene>
<dbReference type="KEGG" id="csh:Closa_0084"/>
<dbReference type="STRING" id="610130.Closa_0084"/>
<dbReference type="HOGENOM" id="CLU_3373132_0_0_9"/>
<name>D9R0S8_LACSW</name>
<dbReference type="PaxDb" id="610130-Closa_0084"/>
<dbReference type="AlphaFoldDB" id="D9R0S8"/>
<proteinExistence type="predicted"/>
<keyword evidence="2" id="KW-1185">Reference proteome</keyword>
<dbReference type="Proteomes" id="UP000001662">
    <property type="component" value="Chromosome"/>
</dbReference>
<reference evidence="1" key="1">
    <citation type="submission" date="2010-07" db="EMBL/GenBank/DDBJ databases">
        <title>Complete sequence of Clostridium saccharolyticum WM1.</title>
        <authorList>
            <consortium name="US DOE Joint Genome Institute"/>
            <person name="Lucas S."/>
            <person name="Copeland A."/>
            <person name="Lapidus A."/>
            <person name="Cheng J.-F."/>
            <person name="Bruce D."/>
            <person name="Goodwin L."/>
            <person name="Pitluck S."/>
            <person name="Chertkov O."/>
            <person name="Detter J.C."/>
            <person name="Han C."/>
            <person name="Tapia R."/>
            <person name="Land M."/>
            <person name="Hauser L."/>
            <person name="Chang Y.-J."/>
            <person name="Jeffries C."/>
            <person name="Kyrpides N."/>
            <person name="Ivanova N."/>
            <person name="Mikhailova N."/>
            <person name="Mouttaki H."/>
            <person name="Lin L."/>
            <person name="Zhou J."/>
            <person name="Hemme C.L."/>
            <person name="Woyke T."/>
        </authorList>
    </citation>
    <scope>NUCLEOTIDE SEQUENCE [LARGE SCALE GENOMIC DNA]</scope>
    <source>
        <strain evidence="1">WM1</strain>
    </source>
</reference>
<accession>D9R0S8</accession>
<protein>
    <submittedName>
        <fullName evidence="1">Uncharacterized protein</fullName>
    </submittedName>
</protein>
<organism evidence="1 2">
    <name type="scientific">Lacrimispora saccharolytica (strain ATCC 35040 / DSM 2544 / NRCC 2533 / WM1)</name>
    <name type="common">Clostridium saccharolyticum</name>
    <dbReference type="NCBI Taxonomy" id="610130"/>
    <lineage>
        <taxon>Bacteria</taxon>
        <taxon>Bacillati</taxon>
        <taxon>Bacillota</taxon>
        <taxon>Clostridia</taxon>
        <taxon>Lachnospirales</taxon>
        <taxon>Lachnospiraceae</taxon>
        <taxon>Lacrimispora</taxon>
    </lineage>
</organism>
<evidence type="ECO:0000313" key="1">
    <source>
        <dbReference type="EMBL" id="ADL02727.1"/>
    </source>
</evidence>
<dbReference type="EMBL" id="CP002109">
    <property type="protein sequence ID" value="ADL02727.1"/>
    <property type="molecule type" value="Genomic_DNA"/>
</dbReference>
<evidence type="ECO:0000313" key="2">
    <source>
        <dbReference type="Proteomes" id="UP000001662"/>
    </source>
</evidence>